<organism evidence="1 2">
    <name type="scientific">candidate division WOR-1 bacterium RIFOXYC2_FULL_46_14</name>
    <dbReference type="NCBI Taxonomy" id="1802587"/>
    <lineage>
        <taxon>Bacteria</taxon>
        <taxon>Bacillati</taxon>
        <taxon>Saganbacteria</taxon>
    </lineage>
</organism>
<dbReference type="EMBL" id="MEUJ01000001">
    <property type="protein sequence ID" value="OGC41168.1"/>
    <property type="molecule type" value="Genomic_DNA"/>
</dbReference>
<name>A0A1F4U889_UNCSA</name>
<proteinExistence type="predicted"/>
<dbReference type="InterPro" id="IPR013783">
    <property type="entry name" value="Ig-like_fold"/>
</dbReference>
<dbReference type="Proteomes" id="UP000179242">
    <property type="component" value="Unassembled WGS sequence"/>
</dbReference>
<dbReference type="Gene3D" id="2.60.40.10">
    <property type="entry name" value="Immunoglobulins"/>
    <property type="match status" value="1"/>
</dbReference>
<accession>A0A1F4U889</accession>
<comment type="caution">
    <text evidence="1">The sequence shown here is derived from an EMBL/GenBank/DDBJ whole genome shotgun (WGS) entry which is preliminary data.</text>
</comment>
<gene>
    <name evidence="1" type="ORF">A2438_07510</name>
</gene>
<evidence type="ECO:0000313" key="1">
    <source>
        <dbReference type="EMBL" id="OGC41168.1"/>
    </source>
</evidence>
<protein>
    <submittedName>
        <fullName evidence="1">Uncharacterized protein</fullName>
    </submittedName>
</protein>
<reference evidence="1 2" key="1">
    <citation type="journal article" date="2016" name="Nat. Commun.">
        <title>Thousands of microbial genomes shed light on interconnected biogeochemical processes in an aquifer system.</title>
        <authorList>
            <person name="Anantharaman K."/>
            <person name="Brown C.T."/>
            <person name="Hug L.A."/>
            <person name="Sharon I."/>
            <person name="Castelle C.J."/>
            <person name="Probst A.J."/>
            <person name="Thomas B.C."/>
            <person name="Singh A."/>
            <person name="Wilkins M.J."/>
            <person name="Karaoz U."/>
            <person name="Brodie E.L."/>
            <person name="Williams K.H."/>
            <person name="Hubbard S.S."/>
            <person name="Banfield J.F."/>
        </authorList>
    </citation>
    <scope>NUCLEOTIDE SEQUENCE [LARGE SCALE GENOMIC DNA]</scope>
</reference>
<evidence type="ECO:0000313" key="2">
    <source>
        <dbReference type="Proteomes" id="UP000179242"/>
    </source>
</evidence>
<sequence>MIDVEITARDKAGNESATFEAGTIRVDRTPPTIYAQSAVPYVLSNTGSNPYTTTLSYRLSADAADVTVKIYHEGTGQLVKTFTNASTSITWNAGSSLPTGSYQFQIIAEDSVGNTVTAYATCVKDGIAPVISFPAKDNDKISGTIAIKGTATDPDWTNDKGFKEYRVYYKEGADPSTVRQSSPLGASWKTDFIEIPAANKGRPMQGNSTLAYFYTTGLKNGTYTTKVVAEEEGGATVSSTRVVEIDNDSTQSSSNSPYIELLPIQSSIDFKSDDSNKLSIGFSNSVKPANVHIEVVPAGRDLPVFYKQFPNVAGAPFTGQPTYTDGKELGYFIWKDAKNTWHIKWSHDGKNHRFSGNIIPIGGGQLKSWDTNTSGGIDFTLDSNVTQLMITPKIDDDPTNPQIYASNVYLGAGKQSVDYLPIMIDVKNDSLMDMMGGVSSQKGGYNPSSSTCNWDGKLSTGGYADSGNYIVRVRAEGADGVGIATAEGKVSITTPFEVKNIETTNATFNTLGAPDRVTVSYNVSKDSKITALVYDYSKNLVAILLSDEKVLGVLNSNNKHSFSWKGNYPLSNSSTIVTSGNYIIKLIVSALDGSGSFTKEIPGIAIEKTFQNENYAKLEPVGDEGYYNGSLVRMAEGESPYYYEAKASGLYHPPRDFSYTLSAAGKQRFTMYPYVPFAGLMHRGFDKVKVKALIQLRVNYHYYDGYRFLAGEIWADGDYTDEKKVSFNYTPDNAILKESRKVYPQKDRGRITSIDVKATIYTADGSFVLDKTTEWKKLPASGVLTDKGMFLIKGNESEQPETHRYYYQGIGWKDVTDQWPHVANLEIELASPIKYSRLTNRFVPWYGFVNKNNSLARNFALTLGNINTGLGFPGKKFFDDPEAKPDAPHSSLANQLAANISNKSTWSEQVAAMNDLAKQANLLKYKDSLDSSVGYDSYLADEYFEFIPITTPAGSDFVRVNDSTYTAQTSVALLPSASGSTQSQNTFTFDWPNPDANISTWQAIYGIGGTNYRTLLGGGTIDKPEFAQKWDAYGGRENVCFYELDLSEVNKSKNEAKGSVTFYGKTLYYKSSGKSSWTSDKSTAELLPVPSNVENSSYSVNTLENQLRVELSGGSVYAEDQTTPLSWSGETIVSPQRLFNSLDFCGRRKINIFADYKIADDYTSALALQYSFLKKDAFARTSNTNIDNPNIDIQKWEVEVCDKEKVKNEDLKVEKIETGDDHTKDTFTLQLDSFAKEKRFVEIRGTVSGPYELMYFDGNNWQSITKQGSGKSGTLAWWNVNRLNGKHTVLLKTASYISTQDVYIGTMVKSGEEKDVFSAYRRAHLKFPSGAFTKDEFATITPVTMTEIKIRNRPIFMTHGPIVEAKPSPYKFNSDKKPTLRFLYTFEDLKNLGFWSGNASSVNVGDNLGLGLNIHQITGGGDLQIVSNNKQSVIKDANGDLLYAFEAPLDHFSTYTLVNGKFKLSAPVVFSDRYITNKSTVNLWGTAESESEIRVFVSSENKVPDFTSVAPAVKGYADKSGNFKFDGIKLLQEGKNYLYVAASRYGENSVFTYSDLEIVKDTVPPIASASPNLTAFSPNSDGKWDTAVFTMAGNEKGKLQFVVGTAISQMVTVEANEQVQLVWGENGFNIYRQAKDGSWFLKDTVYASSKFVDGDYPYTVFSIDEAGNISNNVAGHITVDTTPPVISNLDAAPNPFTPNGDGIKDTTAISYKLSEPAYATANILRDDGVLFRKYSESVTKTGSWTWDGRGARNELLGGTYSYYISAEDAVGNTASSETKTVKVDHTPSLLAYGYAEPDPFSPLAGDSTYIKYYLARDNCYVNVYIENAEGKPLVTLVNNELRNKGENKVAWKGEKADSGTYQFRITAQDADGGAPAYITNTVLVDNNPPVIFTYPVAVDYVSRKAVFKYNLSEAASIEIAVYDQDGKLIQNIYKGAKGQGTYSANYQNTGSVDLGQKYFRVVAEDKARNSSEKKSDFFTLSVSDSLRITNVSVTPAQITPNGDSHTDMCRISYSLAGGAPEYKVTLKILDSANSTVRTILNGEVQNPGVQNYYWSGEIDTAGGGKSALKNDGVYHYELKVTDKLGTEVKETGEILAVVSKPSVSIAVSPAIFSPNSDSSSDSVLFTYTVDYPNQWITGEASVKLTIKSSTGEAVFTKSFNHSAGTYSYAWGDPVSAGTYYAYLDATDALGTPALTQTATLTVDYTAPSVSLLGIDHEIFSPNVNGRKDSINLSYGLSKDSHIKIDVLDANNKVIRNLQPQTLTGSYWIKAIPAISWNGKDNNGQLAADGTYSIGISAKDPAGNASLFTKTIKVDNAVPAVPGVNILPRQTNLGTILISGEGEAGAEVEIFNNDQLALTASIDAYSRFNANLQLALGNNRIKARTVDPAGNESAFSVEQTVNYETNDPVFSNIKFSANPCKAGPLTIEFTVSETLESNPIVKINGSSSTYNLVLNTYNSPQYTYTYNVTTSDKLGTAVVSFEGVDLAGNKGTYTDSRLVIDTAATKISNVQIKPTYAKLNAKVTIDFTVDEPLLRNPTVEVGGKPASFVGKNGLNYSYSYVIQKSDPDGYTPVSAEVIDVANNISVNPLAPSGELGRTVEGLIVDQTKPLVGNIQITPDPAKAGIVTINFTVSETLESDPVVKINNRAAERKGTQKYSYQYTVTGYDPQGKTNVSFDVTDLALNKNASLAAFTVDTIAPIFSNIFSTPLFVKAGDSASIRFDSSEKLAFNPDVSVNSNSCTYNLVLNTYNFPQYTYAYTVTGNDINGLATIEVAGEDFAGNKGSAKSDKVSESFTIDTIKPTVASYESSPNNTVISTPSPFTPNNDTIDDSTTVYYNLSEAGYATVRVYAVADKANYTSADFTNSNRSYNLVNSRWQARGEQHLVWNGRVSYNLTKYDKDNNGYADSGKYAFIVEVRDAAGNITERKYGGTVWVQDAILEVAVPEQWEADELKKKGIINNPHPRIFSPNVYSDTTMYFRVNKGIYPKTWKPPEWISAQAFEDDISWESKTVSGNDAGTYEAKVYDKNGTLIKTIVSSAKIKSSLLMAVKWDGKDSSGSFAADGMYKIVVTVRDFTGVMAKYGSPFERWMILDRTAPDLKNLTVTNGYISPNSSQSTAIKNTTIKYDLGDNFAALTNEANIVSAKIEVYNNLQNIIGLQLISREVLAATATYTKDWDGLVTGSSNYVGTANSGGSIYPDGTYTYRITAGDVAGNNSVATGSLIIDTGKPTLKAVPESQSWKTTLSPTLDVDAGSAGIKFAQYAWHSSSTVPTSGWTDFTGGSAAPQNSDGEWYLHLRAEDNAGNSSAKLFSVYQRDNTPPVIGASPTSRGWGSSNISVTVNGADSYSKIYSMEYGWSNSTSAPSSWTSYTDGQTITQSGDGTWYLHLKATDNVGLSAGTYTGPYYKDSVAPTIIPPSGTLSFNPYLNSQSLSFSASDSSPSSGSLTVTAAIKYNGTTIKDLTLTKLGDTYSTSWDGKNSSDDYVNEGNYTLEIYAKDGAGNFSTSTPTITLADDQRITNNTIDSISPYLIMHGDMILKWIEGYSDAGSFLAEAEGGEFNDWYTNVRDRCYAGAAFTVDHIQNLTINLKANGGYGSDSSGNNCFYKIKTGDSPSNYNPEKEYGDPTTDLAGAYWAYPGNLDKTVTFTLSPGKYYFITRVIIGTRVRADISMSSTISDRKHYQYSSASSDLGKTWGEIAGPTNVDSYYTNRPSGLEGKDYGFEVYVQNGDLYYKKTRWLDQVSWTAKITSSGKTSNPSIRNDTSDNVYVSWQDTRDGNSEIYFQKVPSNFAPINSPSMTALKVKNDPTTLEAKTATEPEITYPKDSVTVTTLRPEFKWIGLRGTTDYRINLGKTALLSTPDRTYNKNATQTEASPTDGSIPSFVYSIHEFDSGLDRGTWQWQVLANPGATNEAKSAIATFIVDPPMTITGITNYPNPFNPNKEKTKLRYRLGAEADDVIIRIYDLTGSLVRELDGTTHGESSSIWSKYNDVEWDGRNDRGDLVLNGIYPFEVVAKLGGISANGRGKIAVLK</sequence>
<dbReference type="Gene3D" id="2.60.40.4070">
    <property type="match status" value="8"/>
</dbReference>